<feature type="compositionally biased region" description="Low complexity" evidence="1">
    <location>
        <begin position="78"/>
        <end position="103"/>
    </location>
</feature>
<feature type="region of interest" description="Disordered" evidence="1">
    <location>
        <begin position="47"/>
        <end position="103"/>
    </location>
</feature>
<feature type="region of interest" description="Disordered" evidence="1">
    <location>
        <begin position="120"/>
        <end position="184"/>
    </location>
</feature>
<protein>
    <submittedName>
        <fullName evidence="3">Uncharacterized protein</fullName>
    </submittedName>
</protein>
<sequence length="373" mass="37413">MAARALWLGVAMASAATGAAWAPIGARQRACVRAAPSSIRFDIRLAVNKGRRRKGGAPQGSSPGAPSRPAPPPPPADAPAAPAARAPAPMASDDDLPAAPAPAAAGVLKLPSYEEWQAKNAQQAGAQPAGGASARRRRRRDGLAPEAGEAELDTPAAAPAAAPAADGAARRRERRAAEAASDASAAETAAKAAAALVASGTAEGLSAVLAERDRRRQLLLLDPSADVFAGGPPPSLRSAGGASSPGGVGSAGASEEYDIISALLGEGQRTEAGNFFLGPYLQSGHLILLSVSLLSAFAYSPNFPLTDLPAEYRELLKLALAVTLAVNTGTAAYAATAASARGLSAPFWVAKCLLLGGVALSELTSIALKKPKP</sequence>
<feature type="compositionally biased region" description="Low complexity" evidence="1">
    <location>
        <begin position="153"/>
        <end position="167"/>
    </location>
</feature>
<name>A0A8J5XSB9_DIALT</name>
<evidence type="ECO:0000313" key="4">
    <source>
        <dbReference type="Proteomes" id="UP000751190"/>
    </source>
</evidence>
<evidence type="ECO:0000256" key="2">
    <source>
        <dbReference type="SAM" id="SignalP"/>
    </source>
</evidence>
<gene>
    <name evidence="3" type="ORF">KFE25_000326</name>
</gene>
<accession>A0A8J5XSB9</accession>
<reference evidence="3" key="1">
    <citation type="submission" date="2021-05" db="EMBL/GenBank/DDBJ databases">
        <title>The genome of the haptophyte Pavlova lutheri (Diacronema luteri, Pavlovales) - a model for lipid biosynthesis in eukaryotic algae.</title>
        <authorList>
            <person name="Hulatt C.J."/>
            <person name="Posewitz M.C."/>
        </authorList>
    </citation>
    <scope>NUCLEOTIDE SEQUENCE</scope>
    <source>
        <strain evidence="3">NIVA-4/92</strain>
    </source>
</reference>
<dbReference type="AlphaFoldDB" id="A0A8J5XSB9"/>
<organism evidence="3 4">
    <name type="scientific">Diacronema lutheri</name>
    <name type="common">Unicellular marine alga</name>
    <name type="synonym">Monochrysis lutheri</name>
    <dbReference type="NCBI Taxonomy" id="2081491"/>
    <lineage>
        <taxon>Eukaryota</taxon>
        <taxon>Haptista</taxon>
        <taxon>Haptophyta</taxon>
        <taxon>Pavlovophyceae</taxon>
        <taxon>Pavlovales</taxon>
        <taxon>Pavlovaceae</taxon>
        <taxon>Diacronema</taxon>
    </lineage>
</organism>
<evidence type="ECO:0000256" key="1">
    <source>
        <dbReference type="SAM" id="MobiDB-lite"/>
    </source>
</evidence>
<keyword evidence="2" id="KW-0732">Signal</keyword>
<proteinExistence type="predicted"/>
<dbReference type="Proteomes" id="UP000751190">
    <property type="component" value="Unassembled WGS sequence"/>
</dbReference>
<keyword evidence="4" id="KW-1185">Reference proteome</keyword>
<feature type="signal peptide" evidence="2">
    <location>
        <begin position="1"/>
        <end position="21"/>
    </location>
</feature>
<feature type="compositionally biased region" description="Low complexity" evidence="1">
    <location>
        <begin position="120"/>
        <end position="133"/>
    </location>
</feature>
<feature type="chain" id="PRO_5035226664" evidence="2">
    <location>
        <begin position="22"/>
        <end position="373"/>
    </location>
</feature>
<dbReference type="EMBL" id="JAGTXO010000006">
    <property type="protein sequence ID" value="KAG8467010.1"/>
    <property type="molecule type" value="Genomic_DNA"/>
</dbReference>
<dbReference type="OrthoDB" id="5813at2759"/>
<evidence type="ECO:0000313" key="3">
    <source>
        <dbReference type="EMBL" id="KAG8467010.1"/>
    </source>
</evidence>
<feature type="region of interest" description="Disordered" evidence="1">
    <location>
        <begin position="231"/>
        <end position="250"/>
    </location>
</feature>
<feature type="compositionally biased region" description="Pro residues" evidence="1">
    <location>
        <begin position="66"/>
        <end position="77"/>
    </location>
</feature>
<comment type="caution">
    <text evidence="3">The sequence shown here is derived from an EMBL/GenBank/DDBJ whole genome shotgun (WGS) entry which is preliminary data.</text>
</comment>